<organism evidence="1 2">
    <name type="scientific">Aspergillus melleus</name>
    <dbReference type="NCBI Taxonomy" id="138277"/>
    <lineage>
        <taxon>Eukaryota</taxon>
        <taxon>Fungi</taxon>
        <taxon>Dikarya</taxon>
        <taxon>Ascomycota</taxon>
        <taxon>Pezizomycotina</taxon>
        <taxon>Eurotiomycetes</taxon>
        <taxon>Eurotiomycetidae</taxon>
        <taxon>Eurotiales</taxon>
        <taxon>Aspergillaceae</taxon>
        <taxon>Aspergillus</taxon>
        <taxon>Aspergillus subgen. Circumdati</taxon>
    </lineage>
</organism>
<name>A0ACC3ASY9_9EURO</name>
<dbReference type="Proteomes" id="UP001177260">
    <property type="component" value="Unassembled WGS sequence"/>
</dbReference>
<keyword evidence="2" id="KW-1185">Reference proteome</keyword>
<gene>
    <name evidence="1" type="ORF">N8T08_009989</name>
</gene>
<comment type="caution">
    <text evidence="1">The sequence shown here is derived from an EMBL/GenBank/DDBJ whole genome shotgun (WGS) entry which is preliminary data.</text>
</comment>
<dbReference type="EMBL" id="JAOPJF010000077">
    <property type="protein sequence ID" value="KAK1140676.1"/>
    <property type="molecule type" value="Genomic_DNA"/>
</dbReference>
<protein>
    <submittedName>
        <fullName evidence="1">Uncharacterized protein</fullName>
    </submittedName>
</protein>
<proteinExistence type="predicted"/>
<reference evidence="1 2" key="1">
    <citation type="journal article" date="2023" name="ACS Omega">
        <title>Identification of the Neoaspergillic Acid Biosynthesis Gene Cluster by Establishing an In Vitro CRISPR-Ribonucleoprotein Genetic System in Aspergillus melleus.</title>
        <authorList>
            <person name="Yuan B."/>
            <person name="Grau M.F."/>
            <person name="Murata R.M."/>
            <person name="Torok T."/>
            <person name="Venkateswaran K."/>
            <person name="Stajich J.E."/>
            <person name="Wang C.C.C."/>
        </authorList>
    </citation>
    <scope>NUCLEOTIDE SEQUENCE [LARGE SCALE GENOMIC DNA]</scope>
    <source>
        <strain evidence="1 2">IMV 1140</strain>
    </source>
</reference>
<accession>A0ACC3ASY9</accession>
<evidence type="ECO:0000313" key="1">
    <source>
        <dbReference type="EMBL" id="KAK1140676.1"/>
    </source>
</evidence>
<evidence type="ECO:0000313" key="2">
    <source>
        <dbReference type="Proteomes" id="UP001177260"/>
    </source>
</evidence>
<sequence>MASRGRTEEDLREQCNALAEELERVRGESLSHLEAMNQAKKEADRYKGRMVISENRCTRAEEEKERYYEENQKHIAVAQEATEKTIQYKSQAERREKEITGLQTDLSTSVEVSQTLESELGELKIAFAKVADRVKNGNGDKVDTARMLVQKMKKLRQLDNQLENELTTERGRGDQEGSTEETVSSRVPPEWQQAEERGFLGLSLNDELENCDQIRGLDNDSPRLSSDESVSSQGTSLFDADRTRDGSPPTDQSDDEKIDLSRTKPVYLASKPAWDYLDNTPDLVPRLESSPPEPRKQEHPEFRLDLLEQSGPRKRVRIREIQDKALVKEPNPWKGGQKSRLPVDLVKDLSRLTLQDKSSKKPAKPSAKQVKSLVKQLPGNSHSDRFKHLRPDRFKRSKREKPPVTDSAAVEYTVVVDPTMAQDTNMFGDQVPANQSSRQPTQTVAGNSSGIHRNMFAPEVLAPPVPVSQATTTSTANVANNNAPLQHWGPWASLPKPQPIAQPLRKYNPLGPPKGSPRLPRIVRQNYPGAIYRPTPYGQGATRLDLPWAAWMTKIRGDKEQASSAAGVAPAQTGWEGWDFDVFQQGAGSADLLPEQRRVPLKWRIPFVGIMLLFLLWLFTHSEVSINDRDRWMEVNNVPRSVLRHMRGQPRLNYRWIDILDYEMVRWSGIDRVALG</sequence>